<comment type="caution">
    <text evidence="2">The sequence shown here is derived from an EMBL/GenBank/DDBJ whole genome shotgun (WGS) entry which is preliminary data.</text>
</comment>
<reference evidence="2 3" key="1">
    <citation type="journal article" date="2023" name="Plants (Basel)">
        <title>Bridging the Gap: Combining Genomics and Transcriptomics Approaches to Understand Stylosanthes scabra, an Orphan Legume from the Brazilian Caatinga.</title>
        <authorList>
            <person name="Ferreira-Neto J.R.C."/>
            <person name="da Silva M.D."/>
            <person name="Binneck E."/>
            <person name="de Melo N.F."/>
            <person name="da Silva R.H."/>
            <person name="de Melo A.L.T.M."/>
            <person name="Pandolfi V."/>
            <person name="Bustamante F.O."/>
            <person name="Brasileiro-Vidal A.C."/>
            <person name="Benko-Iseppon A.M."/>
        </authorList>
    </citation>
    <scope>NUCLEOTIDE SEQUENCE [LARGE SCALE GENOMIC DNA]</scope>
    <source>
        <tissue evidence="2">Leaves</tissue>
    </source>
</reference>
<keyword evidence="3" id="KW-1185">Reference proteome</keyword>
<proteinExistence type="predicted"/>
<organism evidence="2 3">
    <name type="scientific">Stylosanthes scabra</name>
    <dbReference type="NCBI Taxonomy" id="79078"/>
    <lineage>
        <taxon>Eukaryota</taxon>
        <taxon>Viridiplantae</taxon>
        <taxon>Streptophyta</taxon>
        <taxon>Embryophyta</taxon>
        <taxon>Tracheophyta</taxon>
        <taxon>Spermatophyta</taxon>
        <taxon>Magnoliopsida</taxon>
        <taxon>eudicotyledons</taxon>
        <taxon>Gunneridae</taxon>
        <taxon>Pentapetalae</taxon>
        <taxon>rosids</taxon>
        <taxon>fabids</taxon>
        <taxon>Fabales</taxon>
        <taxon>Fabaceae</taxon>
        <taxon>Papilionoideae</taxon>
        <taxon>50 kb inversion clade</taxon>
        <taxon>dalbergioids sensu lato</taxon>
        <taxon>Dalbergieae</taxon>
        <taxon>Pterocarpus clade</taxon>
        <taxon>Stylosanthes</taxon>
    </lineage>
</organism>
<dbReference type="EMBL" id="JASCZI010241724">
    <property type="protein sequence ID" value="MED6205810.1"/>
    <property type="molecule type" value="Genomic_DNA"/>
</dbReference>
<name>A0ABU6Y5Z5_9FABA</name>
<sequence length="71" mass="7460">MVDEVEVEGLEEASGAWPNGYSDVSDQSKEGNRSSESGGPNTGEADSGQRVGDGNSVNFTSYRVTRIPVPP</sequence>
<accession>A0ABU6Y5Z5</accession>
<evidence type="ECO:0000313" key="3">
    <source>
        <dbReference type="Proteomes" id="UP001341840"/>
    </source>
</evidence>
<evidence type="ECO:0000313" key="2">
    <source>
        <dbReference type="EMBL" id="MED6205810.1"/>
    </source>
</evidence>
<evidence type="ECO:0000256" key="1">
    <source>
        <dbReference type="SAM" id="MobiDB-lite"/>
    </source>
</evidence>
<feature type="region of interest" description="Disordered" evidence="1">
    <location>
        <begin position="1"/>
        <end position="71"/>
    </location>
</feature>
<gene>
    <name evidence="2" type="ORF">PIB30_021095</name>
</gene>
<protein>
    <submittedName>
        <fullName evidence="2">Uncharacterized protein</fullName>
    </submittedName>
</protein>
<feature type="compositionally biased region" description="Acidic residues" evidence="1">
    <location>
        <begin position="1"/>
        <end position="11"/>
    </location>
</feature>
<dbReference type="Proteomes" id="UP001341840">
    <property type="component" value="Unassembled WGS sequence"/>
</dbReference>